<dbReference type="WBParaSite" id="DME_0000761501-mRNA-1">
    <property type="protein sequence ID" value="DME_0000761501-mRNA-1"/>
    <property type="gene ID" value="DME_0000761501"/>
</dbReference>
<protein>
    <submittedName>
        <fullName evidence="5">F-box domain-containing protein</fullName>
    </submittedName>
</protein>
<evidence type="ECO:0000259" key="1">
    <source>
        <dbReference type="Pfam" id="PF24467"/>
    </source>
</evidence>
<gene>
    <name evidence="2" type="ORF">DME_LOCUS1882</name>
</gene>
<evidence type="ECO:0000313" key="3">
    <source>
        <dbReference type="Proteomes" id="UP000038040"/>
    </source>
</evidence>
<dbReference type="PANTHER" id="PTHR34098:SF1">
    <property type="entry name" value="F-BOX ONLY PROTEIN 47"/>
    <property type="match status" value="1"/>
</dbReference>
<dbReference type="Proteomes" id="UP000274756">
    <property type="component" value="Unassembled WGS sequence"/>
</dbReference>
<dbReference type="AlphaFoldDB" id="A0A158Q5K2"/>
<evidence type="ECO:0000313" key="5">
    <source>
        <dbReference type="WBParaSite" id="DME_0000761501-mRNA-1"/>
    </source>
</evidence>
<dbReference type="Pfam" id="PF24467">
    <property type="entry name" value="ARM_FBXO47"/>
    <property type="match status" value="1"/>
</dbReference>
<dbReference type="InterPro" id="IPR056622">
    <property type="entry name" value="ARM_FBXO47"/>
</dbReference>
<dbReference type="PANTHER" id="PTHR34098">
    <property type="entry name" value="F-BOX ONLY PROTEIN 47"/>
    <property type="match status" value="1"/>
</dbReference>
<proteinExistence type="predicted"/>
<sequence length="533" mass="62113">MNLRCRRKFWVVNGSFGIFGQYDLSSHMERICPLSVNNNHAVESQRRYNLRSSNSSSQQTIQPKNSSRILDYFVLRKRSISSMDKHKNIQSLRKKFKHDLNFNLSESLQVVPSLSHTTNYSESQIVPSNPVNPLGIFAVLPYELLPTFFDLIPIFCVVNLSLLSKELNKLVCSYVFSKNAKGRFANESRKQVTHEDERTNEDPFHTWGLLLKAVTSIFQLSARKIFLGQFFDENKTNIVYLFCSQWSYFECNELLRCILKFNGNFLAKSMGRVLNSKFGEFSDLELLVRRYLRGYFLDHDHDDFSFWLSAILRTQQSVAKQGRLFMILYCPTIHQNGKEKIDWFLFANTTFRTFSESLLKIGSLSFCLSRLQLTRFIGFDQFVWSHYDLFNLIEEITTIAELWSLDNFASLLVHRPGLIPIAFTIRIIYGRVQEVGELFATMKTVGILCNVRIFFENECMALELNDNLQLLYRWDIDAANLLLSPLLLTIRPLSAEHKRSFLSSFYLSEAEQLKSHLTSIPCKFLLFFCEQKY</sequence>
<name>A0A158Q5K2_DRAME</name>
<dbReference type="InterPro" id="IPR038946">
    <property type="entry name" value="FBXO47"/>
</dbReference>
<feature type="domain" description="FBXO47 ARM repeats region" evidence="1">
    <location>
        <begin position="266"/>
        <end position="445"/>
    </location>
</feature>
<accession>A0A158Q5K2</accession>
<organism evidence="3 5">
    <name type="scientific">Dracunculus medinensis</name>
    <name type="common">Guinea worm</name>
    <dbReference type="NCBI Taxonomy" id="318479"/>
    <lineage>
        <taxon>Eukaryota</taxon>
        <taxon>Metazoa</taxon>
        <taxon>Ecdysozoa</taxon>
        <taxon>Nematoda</taxon>
        <taxon>Chromadorea</taxon>
        <taxon>Rhabditida</taxon>
        <taxon>Spirurina</taxon>
        <taxon>Dracunculoidea</taxon>
        <taxon>Dracunculidae</taxon>
        <taxon>Dracunculus</taxon>
    </lineage>
</organism>
<dbReference type="EMBL" id="UYYG01000035">
    <property type="protein sequence ID" value="VDN51909.1"/>
    <property type="molecule type" value="Genomic_DNA"/>
</dbReference>
<dbReference type="OrthoDB" id="5785977at2759"/>
<reference evidence="5" key="1">
    <citation type="submission" date="2016-04" db="UniProtKB">
        <authorList>
            <consortium name="WormBaseParasite"/>
        </authorList>
    </citation>
    <scope>IDENTIFICATION</scope>
</reference>
<evidence type="ECO:0000313" key="2">
    <source>
        <dbReference type="EMBL" id="VDN51909.1"/>
    </source>
</evidence>
<reference evidence="2 4" key="2">
    <citation type="submission" date="2018-11" db="EMBL/GenBank/DDBJ databases">
        <authorList>
            <consortium name="Pathogen Informatics"/>
        </authorList>
    </citation>
    <scope>NUCLEOTIDE SEQUENCE [LARGE SCALE GENOMIC DNA]</scope>
</reference>
<dbReference type="Proteomes" id="UP000038040">
    <property type="component" value="Unplaced"/>
</dbReference>
<keyword evidence="4" id="KW-1185">Reference proteome</keyword>
<evidence type="ECO:0000313" key="4">
    <source>
        <dbReference type="Proteomes" id="UP000274756"/>
    </source>
</evidence>